<dbReference type="eggNOG" id="KOG4197">
    <property type="taxonomic scope" value="Eukaryota"/>
</dbReference>
<dbReference type="Pfam" id="PF13041">
    <property type="entry name" value="PPR_2"/>
    <property type="match status" value="1"/>
</dbReference>
<organism evidence="3 4">
    <name type="scientific">Ricinus communis</name>
    <name type="common">Castor bean</name>
    <dbReference type="NCBI Taxonomy" id="3988"/>
    <lineage>
        <taxon>Eukaryota</taxon>
        <taxon>Viridiplantae</taxon>
        <taxon>Streptophyta</taxon>
        <taxon>Embryophyta</taxon>
        <taxon>Tracheophyta</taxon>
        <taxon>Spermatophyta</taxon>
        <taxon>Magnoliopsida</taxon>
        <taxon>eudicotyledons</taxon>
        <taxon>Gunneridae</taxon>
        <taxon>Pentapetalae</taxon>
        <taxon>rosids</taxon>
        <taxon>fabids</taxon>
        <taxon>Malpighiales</taxon>
        <taxon>Euphorbiaceae</taxon>
        <taxon>Acalyphoideae</taxon>
        <taxon>Acalypheae</taxon>
        <taxon>Ricinus</taxon>
    </lineage>
</organism>
<keyword evidence="1" id="KW-0677">Repeat</keyword>
<dbReference type="Proteomes" id="UP000008311">
    <property type="component" value="Unassembled WGS sequence"/>
</dbReference>
<evidence type="ECO:0000313" key="3">
    <source>
        <dbReference type="EMBL" id="EEF28002.1"/>
    </source>
</evidence>
<dbReference type="InterPro" id="IPR002885">
    <property type="entry name" value="PPR_rpt"/>
</dbReference>
<dbReference type="AlphaFoldDB" id="B9T809"/>
<protein>
    <submittedName>
        <fullName evidence="3">Pentatricopeptide repeat-containing protein, putative</fullName>
    </submittedName>
</protein>
<dbReference type="PROSITE" id="PS51375">
    <property type="entry name" value="PPR"/>
    <property type="match status" value="1"/>
</dbReference>
<dbReference type="InParanoid" id="B9T809"/>
<evidence type="ECO:0000256" key="2">
    <source>
        <dbReference type="PROSITE-ProRule" id="PRU00708"/>
    </source>
</evidence>
<reference evidence="4" key="1">
    <citation type="journal article" date="2010" name="Nat. Biotechnol.">
        <title>Draft genome sequence of the oilseed species Ricinus communis.</title>
        <authorList>
            <person name="Chan A.P."/>
            <person name="Crabtree J."/>
            <person name="Zhao Q."/>
            <person name="Lorenzi H."/>
            <person name="Orvis J."/>
            <person name="Puiu D."/>
            <person name="Melake-Berhan A."/>
            <person name="Jones K.M."/>
            <person name="Redman J."/>
            <person name="Chen G."/>
            <person name="Cahoon E.B."/>
            <person name="Gedil M."/>
            <person name="Stanke M."/>
            <person name="Haas B.J."/>
            <person name="Wortman J.R."/>
            <person name="Fraser-Liggett C.M."/>
            <person name="Ravel J."/>
            <person name="Rabinowicz P.D."/>
        </authorList>
    </citation>
    <scope>NUCLEOTIDE SEQUENCE [LARGE SCALE GENOMIC DNA]</scope>
    <source>
        <strain evidence="4">cv. Hale</strain>
    </source>
</reference>
<name>B9T809_RICCO</name>
<dbReference type="FunFam" id="1.25.40.10:FF:000031">
    <property type="entry name" value="Pentatricopeptide repeat-containing protein mitochondrial"/>
    <property type="match status" value="1"/>
</dbReference>
<evidence type="ECO:0000313" key="4">
    <source>
        <dbReference type="Proteomes" id="UP000008311"/>
    </source>
</evidence>
<dbReference type="InterPro" id="IPR046960">
    <property type="entry name" value="PPR_At4g14850-like_plant"/>
</dbReference>
<dbReference type="GO" id="GO:0003723">
    <property type="term" value="F:RNA binding"/>
    <property type="evidence" value="ECO:0007669"/>
    <property type="project" value="InterPro"/>
</dbReference>
<proteinExistence type="predicted"/>
<dbReference type="EMBL" id="EQ974885">
    <property type="protein sequence ID" value="EEF28002.1"/>
    <property type="molecule type" value="Genomic_DNA"/>
</dbReference>
<dbReference type="Gene3D" id="1.25.40.10">
    <property type="entry name" value="Tetratricopeptide repeat domain"/>
    <property type="match status" value="1"/>
</dbReference>
<keyword evidence="4" id="KW-1185">Reference proteome</keyword>
<dbReference type="InterPro" id="IPR011990">
    <property type="entry name" value="TPR-like_helical_dom_sf"/>
</dbReference>
<dbReference type="Pfam" id="PF01535">
    <property type="entry name" value="PPR"/>
    <property type="match status" value="1"/>
</dbReference>
<evidence type="ECO:0000256" key="1">
    <source>
        <dbReference type="ARBA" id="ARBA00022737"/>
    </source>
</evidence>
<gene>
    <name evidence="3" type="ORF">RCOM_0229950</name>
</gene>
<accession>B9T809</accession>
<sequence>MKLDGPGVDFITVINVLPACVNVGVLEQVKNLHGYSVKLGLNMLASVNTALLVSYAKCGCIEMARKLFDEEKITKDIITWNSMISAYAKHGASSQCFKLYSQMRQSNLKPDELSFLGPLTACVNSSLVKEGQKRQSVKLSWTAFHNKHQLKMISSQEYLQVQQGYQFHHIED</sequence>
<dbReference type="GO" id="GO:0009451">
    <property type="term" value="P:RNA modification"/>
    <property type="evidence" value="ECO:0007669"/>
    <property type="project" value="InterPro"/>
</dbReference>
<dbReference type="PANTHER" id="PTHR47926">
    <property type="entry name" value="PENTATRICOPEPTIDE REPEAT-CONTAINING PROTEIN"/>
    <property type="match status" value="1"/>
</dbReference>
<feature type="repeat" description="PPR" evidence="2">
    <location>
        <begin position="76"/>
        <end position="110"/>
    </location>
</feature>
<dbReference type="PANTHER" id="PTHR47926:SF347">
    <property type="entry name" value="PENTATRICOPEPTIDE REPEAT-CONTAINING PROTEIN"/>
    <property type="match status" value="1"/>
</dbReference>
<dbReference type="NCBIfam" id="TIGR00756">
    <property type="entry name" value="PPR"/>
    <property type="match status" value="1"/>
</dbReference>